<dbReference type="STRING" id="74557.A0A1V9Z1F9"/>
<dbReference type="Proteomes" id="UP000243217">
    <property type="component" value="Unassembled WGS sequence"/>
</dbReference>
<reference evidence="3 4" key="1">
    <citation type="journal article" date="2014" name="Genome Biol. Evol.">
        <title>The secreted proteins of Achlya hypogyna and Thraustotheca clavata identify the ancestral oomycete secretome and reveal gene acquisitions by horizontal gene transfer.</title>
        <authorList>
            <person name="Misner I."/>
            <person name="Blouin N."/>
            <person name="Leonard G."/>
            <person name="Richards T.A."/>
            <person name="Lane C.E."/>
        </authorList>
    </citation>
    <scope>NUCLEOTIDE SEQUENCE [LARGE SCALE GENOMIC DNA]</scope>
    <source>
        <strain evidence="3 4">ATCC 34112</strain>
    </source>
</reference>
<evidence type="ECO:0000256" key="2">
    <source>
        <dbReference type="SAM" id="MobiDB-lite"/>
    </source>
</evidence>
<feature type="region of interest" description="Disordered" evidence="2">
    <location>
        <begin position="95"/>
        <end position="115"/>
    </location>
</feature>
<dbReference type="EMBL" id="JNBS01002402">
    <property type="protein sequence ID" value="OQR91650.1"/>
    <property type="molecule type" value="Genomic_DNA"/>
</dbReference>
<proteinExistence type="predicted"/>
<organism evidence="3 4">
    <name type="scientific">Thraustotheca clavata</name>
    <dbReference type="NCBI Taxonomy" id="74557"/>
    <lineage>
        <taxon>Eukaryota</taxon>
        <taxon>Sar</taxon>
        <taxon>Stramenopiles</taxon>
        <taxon>Oomycota</taxon>
        <taxon>Saprolegniomycetes</taxon>
        <taxon>Saprolegniales</taxon>
        <taxon>Achlyaceae</taxon>
        <taxon>Thraustotheca</taxon>
    </lineage>
</organism>
<keyword evidence="1" id="KW-0175">Coiled coil</keyword>
<name>A0A1V9Z1F9_9STRA</name>
<comment type="caution">
    <text evidence="3">The sequence shown here is derived from an EMBL/GenBank/DDBJ whole genome shotgun (WGS) entry which is preliminary data.</text>
</comment>
<feature type="coiled-coil region" evidence="1">
    <location>
        <begin position="200"/>
        <end position="313"/>
    </location>
</feature>
<feature type="coiled-coil region" evidence="1">
    <location>
        <begin position="124"/>
        <end position="172"/>
    </location>
</feature>
<keyword evidence="4" id="KW-1185">Reference proteome</keyword>
<sequence>MDEKEMLRMRSARDKERFSRDIGAVEARLRQAKGALEAKRSMVEATVHERDVKIEKLEKHVEMQSRLIESYRKQSTNMYSTLLDADPLKKLRRSCNQDDEDTCSTNSRSSSENDQRVYALEQQVSRLFGQLQEERGAVDALEQQIELQKAVNTKLLKTVKSLKRKLQQESEENSMEHMLHDLQTRYRKVSLEQETNTAALEAANSKIARCLMEKEELEARILGISKQHQDDLNVIAAKNNEIQELHKKIGKQERYIADLEADYKTLGTMIPGKTQSTEAQHLQGQIARKNEELAALELENKQLLRDLEVARTICSEDKAHTNLAFGLTDLDQIHTQALRVEHKTQVIASMVDSYEDGGDLHGLLLQLDDPVDTPILTSIQEGKQQVLMSLLQSQSMLDNMSDRFASTYARALGAQCAMQ</sequence>
<feature type="compositionally biased region" description="Polar residues" evidence="2">
    <location>
        <begin position="103"/>
        <end position="112"/>
    </location>
</feature>
<dbReference type="OrthoDB" id="77136at2759"/>
<evidence type="ECO:0000313" key="3">
    <source>
        <dbReference type="EMBL" id="OQR91650.1"/>
    </source>
</evidence>
<gene>
    <name evidence="3" type="ORF">THRCLA_08922</name>
</gene>
<protein>
    <submittedName>
        <fullName evidence="3">Uncharacterized protein</fullName>
    </submittedName>
</protein>
<evidence type="ECO:0000256" key="1">
    <source>
        <dbReference type="SAM" id="Coils"/>
    </source>
</evidence>
<evidence type="ECO:0000313" key="4">
    <source>
        <dbReference type="Proteomes" id="UP000243217"/>
    </source>
</evidence>
<accession>A0A1V9Z1F9</accession>
<dbReference type="AlphaFoldDB" id="A0A1V9Z1F9"/>